<proteinExistence type="predicted"/>
<accession>A0A923J0F3</accession>
<dbReference type="Gene3D" id="3.30.2220.30">
    <property type="match status" value="1"/>
</dbReference>
<keyword evidence="2" id="KW-1185">Reference proteome</keyword>
<dbReference type="RefSeq" id="WP_173680460.1">
    <property type="nucleotide sequence ID" value="NZ_JAAZWO010000009.1"/>
</dbReference>
<reference evidence="1 2" key="1">
    <citation type="submission" date="2020-04" db="EMBL/GenBank/DDBJ databases">
        <title>Genomic insights into acetone-butanol-ethanol (ABE) fermentation by sequencing solventogenic clostridia strains.</title>
        <authorList>
            <person name="Brown S."/>
        </authorList>
    </citation>
    <scope>NUCLEOTIDE SEQUENCE [LARGE SCALE GENOMIC DNA]</scope>
    <source>
        <strain evidence="1 2">DJ011</strain>
    </source>
</reference>
<organism evidence="1 2">
    <name type="scientific">Clostridium tetanomorphum</name>
    <dbReference type="NCBI Taxonomy" id="1553"/>
    <lineage>
        <taxon>Bacteria</taxon>
        <taxon>Bacillati</taxon>
        <taxon>Bacillota</taxon>
        <taxon>Clostridia</taxon>
        <taxon>Eubacteriales</taxon>
        <taxon>Clostridiaceae</taxon>
        <taxon>Clostridium</taxon>
    </lineage>
</organism>
<protein>
    <submittedName>
        <fullName evidence="1">XkdN-like protein</fullName>
    </submittedName>
</protein>
<gene>
    <name evidence="1" type="ORF">HGG79_09490</name>
</gene>
<sequence length="139" mass="15670">MNKNVVDLLLKSDISKIKRPTKKVRIKSLSDAFGEDVIFTLQAVPMSVYNSIQESAVSLTDDEINNIDTNKIQILTVLEGVKEPNFKSKELMEHFKAHTPSELLEMMFNDKPGEIAALYREINDLSGFSKGVVEEIKNL</sequence>
<evidence type="ECO:0000313" key="2">
    <source>
        <dbReference type="Proteomes" id="UP000563151"/>
    </source>
</evidence>
<dbReference type="InterPro" id="IPR038559">
    <property type="entry name" value="XkdN-like_sf"/>
</dbReference>
<dbReference type="InterPro" id="IPR014986">
    <property type="entry name" value="XkdN-like"/>
</dbReference>
<name>A0A923J0F3_CLOTT</name>
<dbReference type="Pfam" id="PF08890">
    <property type="entry name" value="Phage_TAC_5"/>
    <property type="match status" value="1"/>
</dbReference>
<comment type="caution">
    <text evidence="1">The sequence shown here is derived from an EMBL/GenBank/DDBJ whole genome shotgun (WGS) entry which is preliminary data.</text>
</comment>
<evidence type="ECO:0000313" key="1">
    <source>
        <dbReference type="EMBL" id="MBC2398007.1"/>
    </source>
</evidence>
<dbReference type="EMBL" id="JAAZWO010000009">
    <property type="protein sequence ID" value="MBC2398007.1"/>
    <property type="molecule type" value="Genomic_DNA"/>
</dbReference>
<dbReference type="Proteomes" id="UP000563151">
    <property type="component" value="Unassembled WGS sequence"/>
</dbReference>
<dbReference type="AlphaFoldDB" id="A0A923J0F3"/>